<keyword evidence="1" id="KW-1133">Transmembrane helix</keyword>
<protein>
    <submittedName>
        <fullName evidence="2">Uncharacterized protein</fullName>
    </submittedName>
</protein>
<dbReference type="Proteomes" id="UP000319976">
    <property type="component" value="Chromosome"/>
</dbReference>
<dbReference type="AlphaFoldDB" id="A0A517T6S6"/>
<evidence type="ECO:0000256" key="1">
    <source>
        <dbReference type="SAM" id="Phobius"/>
    </source>
</evidence>
<dbReference type="EMBL" id="CP036316">
    <property type="protein sequence ID" value="QDT64073.1"/>
    <property type="molecule type" value="Genomic_DNA"/>
</dbReference>
<keyword evidence="1" id="KW-0812">Transmembrane</keyword>
<organism evidence="2 3">
    <name type="scientific">Calycomorphotria hydatis</name>
    <dbReference type="NCBI Taxonomy" id="2528027"/>
    <lineage>
        <taxon>Bacteria</taxon>
        <taxon>Pseudomonadati</taxon>
        <taxon>Planctomycetota</taxon>
        <taxon>Planctomycetia</taxon>
        <taxon>Planctomycetales</taxon>
        <taxon>Planctomycetaceae</taxon>
        <taxon>Calycomorphotria</taxon>
    </lineage>
</organism>
<feature type="transmembrane region" description="Helical" evidence="1">
    <location>
        <begin position="73"/>
        <end position="91"/>
    </location>
</feature>
<dbReference type="OrthoDB" id="10018983at2"/>
<feature type="transmembrane region" description="Helical" evidence="1">
    <location>
        <begin position="103"/>
        <end position="127"/>
    </location>
</feature>
<gene>
    <name evidence="2" type="ORF">V22_13040</name>
</gene>
<keyword evidence="3" id="KW-1185">Reference proteome</keyword>
<evidence type="ECO:0000313" key="2">
    <source>
        <dbReference type="EMBL" id="QDT64073.1"/>
    </source>
</evidence>
<accession>A0A517T6S6</accession>
<dbReference type="KEGG" id="chya:V22_13040"/>
<feature type="transmembrane region" description="Helical" evidence="1">
    <location>
        <begin position="7"/>
        <end position="28"/>
    </location>
</feature>
<keyword evidence="1" id="KW-0472">Membrane</keyword>
<reference evidence="2 3" key="1">
    <citation type="submission" date="2019-02" db="EMBL/GenBank/DDBJ databases">
        <title>Deep-cultivation of Planctomycetes and their phenomic and genomic characterization uncovers novel biology.</title>
        <authorList>
            <person name="Wiegand S."/>
            <person name="Jogler M."/>
            <person name="Boedeker C."/>
            <person name="Pinto D."/>
            <person name="Vollmers J."/>
            <person name="Rivas-Marin E."/>
            <person name="Kohn T."/>
            <person name="Peeters S.H."/>
            <person name="Heuer A."/>
            <person name="Rast P."/>
            <person name="Oberbeckmann S."/>
            <person name="Bunk B."/>
            <person name="Jeske O."/>
            <person name="Meyerdierks A."/>
            <person name="Storesund J.E."/>
            <person name="Kallscheuer N."/>
            <person name="Luecker S."/>
            <person name="Lage O.M."/>
            <person name="Pohl T."/>
            <person name="Merkel B.J."/>
            <person name="Hornburger P."/>
            <person name="Mueller R.-W."/>
            <person name="Bruemmer F."/>
            <person name="Labrenz M."/>
            <person name="Spormann A.M."/>
            <person name="Op den Camp H."/>
            <person name="Overmann J."/>
            <person name="Amann R."/>
            <person name="Jetten M.S.M."/>
            <person name="Mascher T."/>
            <person name="Medema M.H."/>
            <person name="Devos D.P."/>
            <person name="Kaster A.-K."/>
            <person name="Ovreas L."/>
            <person name="Rohde M."/>
            <person name="Galperin M.Y."/>
            <person name="Jogler C."/>
        </authorList>
    </citation>
    <scope>NUCLEOTIDE SEQUENCE [LARGE SCALE GENOMIC DNA]</scope>
    <source>
        <strain evidence="2 3">V22</strain>
    </source>
</reference>
<feature type="transmembrane region" description="Helical" evidence="1">
    <location>
        <begin position="34"/>
        <end position="53"/>
    </location>
</feature>
<name>A0A517T6S6_9PLAN</name>
<evidence type="ECO:0000313" key="3">
    <source>
        <dbReference type="Proteomes" id="UP000319976"/>
    </source>
</evidence>
<proteinExistence type="predicted"/>
<sequence length="283" mass="31828">MAQYLFVLLKVLGAVLVVLVLSTIPMIVGLGTPAPLAAIAILFVAIIQGAFTIPAFTPLRSDQFGGDKSSNKIGAISTIYWIVAHSVVYLASNENEDKGVNVLGGAIILFMGVHTLALLTFYARPFVAVTNWIRRRNTSSKLNKQGKLARQQQLDQQKRELAETERREKARFQCRLLYDRYASEIQESLSRKRFDDYLKTYLSDSHSADLVEQRAEELQKMILDFFEGSDEAQPQLSLEEIVLYYAAERERISLLDLDVDTKAAMLADLNAAEDKAIRNLRRP</sequence>
<dbReference type="RefSeq" id="WP_145260939.1">
    <property type="nucleotide sequence ID" value="NZ_CP036316.1"/>
</dbReference>